<organism evidence="2 3">
    <name type="scientific">Cardiocondyla obscurior</name>
    <dbReference type="NCBI Taxonomy" id="286306"/>
    <lineage>
        <taxon>Eukaryota</taxon>
        <taxon>Metazoa</taxon>
        <taxon>Ecdysozoa</taxon>
        <taxon>Arthropoda</taxon>
        <taxon>Hexapoda</taxon>
        <taxon>Insecta</taxon>
        <taxon>Pterygota</taxon>
        <taxon>Neoptera</taxon>
        <taxon>Endopterygota</taxon>
        <taxon>Hymenoptera</taxon>
        <taxon>Apocrita</taxon>
        <taxon>Aculeata</taxon>
        <taxon>Formicoidea</taxon>
        <taxon>Formicidae</taxon>
        <taxon>Myrmicinae</taxon>
        <taxon>Cardiocondyla</taxon>
    </lineage>
</organism>
<dbReference type="EMBL" id="JADYXP020000014">
    <property type="protein sequence ID" value="KAL0110456.1"/>
    <property type="molecule type" value="Genomic_DNA"/>
</dbReference>
<feature type="region of interest" description="Disordered" evidence="1">
    <location>
        <begin position="47"/>
        <end position="67"/>
    </location>
</feature>
<name>A0AAW2F6T6_9HYME</name>
<evidence type="ECO:0000313" key="2">
    <source>
        <dbReference type="EMBL" id="KAL0110456.1"/>
    </source>
</evidence>
<dbReference type="Proteomes" id="UP001430953">
    <property type="component" value="Unassembled WGS sequence"/>
</dbReference>
<accession>A0AAW2F6T6</accession>
<evidence type="ECO:0000313" key="3">
    <source>
        <dbReference type="Proteomes" id="UP001430953"/>
    </source>
</evidence>
<reference evidence="2 3" key="1">
    <citation type="submission" date="2023-03" db="EMBL/GenBank/DDBJ databases">
        <title>High recombination rates correlate with genetic variation in Cardiocondyla obscurior ants.</title>
        <authorList>
            <person name="Errbii M."/>
        </authorList>
    </citation>
    <scope>NUCLEOTIDE SEQUENCE [LARGE SCALE GENOMIC DNA]</scope>
    <source>
        <strain evidence="2">Alpha-2009</strain>
        <tissue evidence="2">Whole body</tissue>
    </source>
</reference>
<dbReference type="AlphaFoldDB" id="A0AAW2F6T6"/>
<evidence type="ECO:0000256" key="1">
    <source>
        <dbReference type="SAM" id="MobiDB-lite"/>
    </source>
</evidence>
<protein>
    <submittedName>
        <fullName evidence="2">Uncharacterized protein</fullName>
    </submittedName>
</protein>
<comment type="caution">
    <text evidence="2">The sequence shown here is derived from an EMBL/GenBank/DDBJ whole genome shotgun (WGS) entry which is preliminary data.</text>
</comment>
<proteinExistence type="predicted"/>
<sequence>MAQSTVLQDDERTTGSVYLAITLQTPAKVDGRHCYFHGSSLIPLAPSSRDIPTLPPTDRPHQPEPPAASAFSVLQLPCKVYARFCILNKCTKTDLRKDSVYSLRQILSFI</sequence>
<gene>
    <name evidence="2" type="ORF">PUN28_013814</name>
</gene>
<keyword evidence="3" id="KW-1185">Reference proteome</keyword>